<dbReference type="PATRIC" id="fig|755172.3.peg.295"/>
<organism evidence="4 5">
    <name type="scientific">Aedoeadaptatus coxii</name>
    <dbReference type="NCBI Taxonomy" id="755172"/>
    <lineage>
        <taxon>Bacteria</taxon>
        <taxon>Bacillati</taxon>
        <taxon>Bacillota</taxon>
        <taxon>Tissierellia</taxon>
        <taxon>Tissierellales</taxon>
        <taxon>Peptoniphilaceae</taxon>
        <taxon>Aedoeadaptatus</taxon>
    </lineage>
</organism>
<dbReference type="AlphaFoldDB" id="A0A134AKR6"/>
<comment type="similarity">
    <text evidence="1 2">Belongs to the anti-sigma-factor antagonist family.</text>
</comment>
<dbReference type="InterPro" id="IPR003658">
    <property type="entry name" value="Anti-sigma_ant"/>
</dbReference>
<feature type="domain" description="STAS" evidence="3">
    <location>
        <begin position="14"/>
        <end position="116"/>
    </location>
</feature>
<protein>
    <recommendedName>
        <fullName evidence="2">Anti-sigma factor antagonist</fullName>
    </recommendedName>
</protein>
<reference evidence="5" key="1">
    <citation type="submission" date="2016-01" db="EMBL/GenBank/DDBJ databases">
        <authorList>
            <person name="Mitreva M."/>
            <person name="Pepin K.H."/>
            <person name="Mihindukulasuriya K.A."/>
            <person name="Fulton R."/>
            <person name="Fronick C."/>
            <person name="O'Laughlin M."/>
            <person name="Miner T."/>
            <person name="Herter B."/>
            <person name="Rosa B.A."/>
            <person name="Cordes M."/>
            <person name="Tomlinson C."/>
            <person name="Wollam A."/>
            <person name="Palsikar V.B."/>
            <person name="Mardis E.R."/>
            <person name="Wilson R.K."/>
        </authorList>
    </citation>
    <scope>NUCLEOTIDE SEQUENCE [LARGE SCALE GENOMIC DNA]</scope>
    <source>
        <strain evidence="5">DNF00729</strain>
    </source>
</reference>
<gene>
    <name evidence="4" type="ORF">HMPREF1863_00308</name>
</gene>
<evidence type="ECO:0000313" key="5">
    <source>
        <dbReference type="Proteomes" id="UP000070442"/>
    </source>
</evidence>
<evidence type="ECO:0000259" key="3">
    <source>
        <dbReference type="PROSITE" id="PS50801"/>
    </source>
</evidence>
<keyword evidence="5" id="KW-1185">Reference proteome</keyword>
<dbReference type="InterPro" id="IPR002645">
    <property type="entry name" value="STAS_dom"/>
</dbReference>
<dbReference type="PROSITE" id="PS50801">
    <property type="entry name" value="STAS"/>
    <property type="match status" value="1"/>
</dbReference>
<name>A0A134AKR6_9FIRM</name>
<sequence length="116" mass="13257">MYTIPTRKQEALMFELETKNSGDKLLLILSGEMDMYYTPKFKEEALRAYEEDPKDILIDAKNLNYIDSTGLGGFIHLMNAVKQNSHTITLADLQPNVKKLFTITKLDKLFILQGEA</sequence>
<dbReference type="STRING" id="755172.HMPREF1863_00308"/>
<dbReference type="InterPro" id="IPR036513">
    <property type="entry name" value="STAS_dom_sf"/>
</dbReference>
<evidence type="ECO:0000256" key="1">
    <source>
        <dbReference type="ARBA" id="ARBA00009013"/>
    </source>
</evidence>
<dbReference type="GO" id="GO:0043856">
    <property type="term" value="F:anti-sigma factor antagonist activity"/>
    <property type="evidence" value="ECO:0007669"/>
    <property type="project" value="InterPro"/>
</dbReference>
<dbReference type="Proteomes" id="UP000070442">
    <property type="component" value="Unassembled WGS sequence"/>
</dbReference>
<dbReference type="PANTHER" id="PTHR33495:SF2">
    <property type="entry name" value="ANTI-SIGMA FACTOR ANTAGONIST TM_1081-RELATED"/>
    <property type="match status" value="1"/>
</dbReference>
<dbReference type="CDD" id="cd07043">
    <property type="entry name" value="STAS_anti-anti-sigma_factors"/>
    <property type="match status" value="1"/>
</dbReference>
<evidence type="ECO:0000256" key="2">
    <source>
        <dbReference type="RuleBase" id="RU003749"/>
    </source>
</evidence>
<dbReference type="Pfam" id="PF01740">
    <property type="entry name" value="STAS"/>
    <property type="match status" value="1"/>
</dbReference>
<comment type="caution">
    <text evidence="4">The sequence shown here is derived from an EMBL/GenBank/DDBJ whole genome shotgun (WGS) entry which is preliminary data.</text>
</comment>
<accession>A0A134AKR6</accession>
<dbReference type="SUPFAM" id="SSF52091">
    <property type="entry name" value="SpoIIaa-like"/>
    <property type="match status" value="1"/>
</dbReference>
<dbReference type="PANTHER" id="PTHR33495">
    <property type="entry name" value="ANTI-SIGMA FACTOR ANTAGONIST TM_1081-RELATED-RELATED"/>
    <property type="match status" value="1"/>
</dbReference>
<dbReference type="Gene3D" id="3.30.750.24">
    <property type="entry name" value="STAS domain"/>
    <property type="match status" value="1"/>
</dbReference>
<dbReference type="EMBL" id="LSDG01000005">
    <property type="protein sequence ID" value="KXB68285.1"/>
    <property type="molecule type" value="Genomic_DNA"/>
</dbReference>
<proteinExistence type="inferred from homology"/>
<dbReference type="NCBIfam" id="TIGR00377">
    <property type="entry name" value="ant_ant_sig"/>
    <property type="match status" value="1"/>
</dbReference>
<evidence type="ECO:0000313" key="4">
    <source>
        <dbReference type="EMBL" id="KXB68285.1"/>
    </source>
</evidence>